<dbReference type="PANTHER" id="PTHR42791:SF1">
    <property type="entry name" value="N-ACETYLTRANSFERASE DOMAIN-CONTAINING PROTEIN"/>
    <property type="match status" value="1"/>
</dbReference>
<dbReference type="InterPro" id="IPR052523">
    <property type="entry name" value="Trichothecene_AcTrans"/>
</dbReference>
<dbReference type="InterPro" id="IPR000182">
    <property type="entry name" value="GNAT_dom"/>
</dbReference>
<dbReference type="Gene3D" id="3.40.630.30">
    <property type="match status" value="1"/>
</dbReference>
<dbReference type="EMBL" id="UOEH01000117">
    <property type="protein sequence ID" value="VAV93486.1"/>
    <property type="molecule type" value="Genomic_DNA"/>
</dbReference>
<sequence length="209" mass="23018">MPDTITKSDRKAAAQLLADAFFDNPAHVYIYPDDKTRRRKLEWLMRVNLNAQFDVGASFGKRAADGSIAAMGFWHPPGAPTASLTKLAQYGFLTMPFLHGISAFLRMLHVVDQIETRRLAALKGAESWYLNNMVVAPAARGKGLGSEVLRAELRMRVDGSGAPATLNTQKEKNVSFYKGLGFVTIDDRPVVDDNGEGFANWIMLYTPPG</sequence>
<evidence type="ECO:0000259" key="1">
    <source>
        <dbReference type="Pfam" id="PF13508"/>
    </source>
</evidence>
<evidence type="ECO:0000313" key="2">
    <source>
        <dbReference type="EMBL" id="VAV93486.1"/>
    </source>
</evidence>
<protein>
    <recommendedName>
        <fullName evidence="1">N-acetyltransferase domain-containing protein</fullName>
    </recommendedName>
</protein>
<dbReference type="PANTHER" id="PTHR42791">
    <property type="entry name" value="GNAT FAMILY ACETYLTRANSFERASE"/>
    <property type="match status" value="1"/>
</dbReference>
<accession>A0A3B0RY63</accession>
<feature type="domain" description="N-acetyltransferase" evidence="1">
    <location>
        <begin position="125"/>
        <end position="183"/>
    </location>
</feature>
<name>A0A3B0RY63_9ZZZZ</name>
<dbReference type="Pfam" id="PF13508">
    <property type="entry name" value="Acetyltransf_7"/>
    <property type="match status" value="1"/>
</dbReference>
<dbReference type="InterPro" id="IPR016181">
    <property type="entry name" value="Acyl_CoA_acyltransferase"/>
</dbReference>
<organism evidence="2">
    <name type="scientific">hydrothermal vent metagenome</name>
    <dbReference type="NCBI Taxonomy" id="652676"/>
    <lineage>
        <taxon>unclassified sequences</taxon>
        <taxon>metagenomes</taxon>
        <taxon>ecological metagenomes</taxon>
    </lineage>
</organism>
<dbReference type="SUPFAM" id="SSF55729">
    <property type="entry name" value="Acyl-CoA N-acyltransferases (Nat)"/>
    <property type="match status" value="1"/>
</dbReference>
<dbReference type="AlphaFoldDB" id="A0A3B0RY63"/>
<dbReference type="GO" id="GO:0016747">
    <property type="term" value="F:acyltransferase activity, transferring groups other than amino-acyl groups"/>
    <property type="evidence" value="ECO:0007669"/>
    <property type="project" value="InterPro"/>
</dbReference>
<gene>
    <name evidence="2" type="ORF">MNBD_ALPHA05-1053</name>
</gene>
<reference evidence="2" key="1">
    <citation type="submission" date="2018-06" db="EMBL/GenBank/DDBJ databases">
        <authorList>
            <person name="Zhirakovskaya E."/>
        </authorList>
    </citation>
    <scope>NUCLEOTIDE SEQUENCE</scope>
</reference>
<proteinExistence type="predicted"/>
<dbReference type="CDD" id="cd04301">
    <property type="entry name" value="NAT_SF"/>
    <property type="match status" value="1"/>
</dbReference>